<dbReference type="Ensembl" id="ENSAOCT00000066998.1">
    <property type="protein sequence ID" value="ENSAOCP00000061447.1"/>
    <property type="gene ID" value="ENSAOCG00000029892.1"/>
</dbReference>
<protein>
    <recommendedName>
        <fullName evidence="7">C2H2-type domain-containing protein</fullName>
    </recommendedName>
</protein>
<feature type="domain" description="C2H2-type" evidence="7">
    <location>
        <begin position="342"/>
        <end position="369"/>
    </location>
</feature>
<dbReference type="GO" id="GO:0000981">
    <property type="term" value="F:DNA-binding transcription factor activity, RNA polymerase II-specific"/>
    <property type="evidence" value="ECO:0007669"/>
    <property type="project" value="TreeGrafter"/>
</dbReference>
<dbReference type="SMART" id="SM00355">
    <property type="entry name" value="ZnF_C2H2"/>
    <property type="match status" value="8"/>
</dbReference>
<keyword evidence="3 5" id="KW-0863">Zinc-finger</keyword>
<feature type="domain" description="C2H2-type" evidence="7">
    <location>
        <begin position="482"/>
        <end position="509"/>
    </location>
</feature>
<organism evidence="8 9">
    <name type="scientific">Amphiprion ocellaris</name>
    <name type="common">Clown anemonefish</name>
    <dbReference type="NCBI Taxonomy" id="80972"/>
    <lineage>
        <taxon>Eukaryota</taxon>
        <taxon>Metazoa</taxon>
        <taxon>Chordata</taxon>
        <taxon>Craniata</taxon>
        <taxon>Vertebrata</taxon>
        <taxon>Euteleostomi</taxon>
        <taxon>Actinopterygii</taxon>
        <taxon>Neopterygii</taxon>
        <taxon>Teleostei</taxon>
        <taxon>Neoteleostei</taxon>
        <taxon>Acanthomorphata</taxon>
        <taxon>Ovalentaria</taxon>
        <taxon>Pomacentridae</taxon>
        <taxon>Amphiprion</taxon>
    </lineage>
</organism>
<evidence type="ECO:0000256" key="6">
    <source>
        <dbReference type="SAM" id="MobiDB-lite"/>
    </source>
</evidence>
<dbReference type="InterPro" id="IPR036236">
    <property type="entry name" value="Znf_C2H2_sf"/>
</dbReference>
<feature type="domain" description="C2H2-type" evidence="7">
    <location>
        <begin position="398"/>
        <end position="425"/>
    </location>
</feature>
<reference evidence="8" key="3">
    <citation type="submission" date="2025-09" db="UniProtKB">
        <authorList>
            <consortium name="Ensembl"/>
        </authorList>
    </citation>
    <scope>IDENTIFICATION</scope>
</reference>
<reference evidence="8" key="2">
    <citation type="submission" date="2025-08" db="UniProtKB">
        <authorList>
            <consortium name="Ensembl"/>
        </authorList>
    </citation>
    <scope>IDENTIFICATION</scope>
</reference>
<dbReference type="FunFam" id="3.30.160.60:FF:000100">
    <property type="entry name" value="Zinc finger 45-like"/>
    <property type="match status" value="1"/>
</dbReference>
<keyword evidence="9" id="KW-1185">Reference proteome</keyword>
<keyword evidence="1" id="KW-0479">Metal-binding</keyword>
<feature type="region of interest" description="Disordered" evidence="6">
    <location>
        <begin position="238"/>
        <end position="304"/>
    </location>
</feature>
<keyword evidence="2" id="KW-0677">Repeat</keyword>
<dbReference type="Proteomes" id="UP001501940">
    <property type="component" value="Chromosome 10"/>
</dbReference>
<dbReference type="FunFam" id="3.30.160.60:FF:000912">
    <property type="entry name" value="Zinc finger protein 660"/>
    <property type="match status" value="3"/>
</dbReference>
<feature type="domain" description="C2H2-type" evidence="7">
    <location>
        <begin position="510"/>
        <end position="533"/>
    </location>
</feature>
<name>A0AAQ5Z986_AMPOC</name>
<evidence type="ECO:0000256" key="4">
    <source>
        <dbReference type="ARBA" id="ARBA00022833"/>
    </source>
</evidence>
<dbReference type="InterPro" id="IPR050717">
    <property type="entry name" value="C2H2-ZF_Transcription_Reg"/>
</dbReference>
<accession>A0AAQ5Z986</accession>
<evidence type="ECO:0000259" key="7">
    <source>
        <dbReference type="PROSITE" id="PS50157"/>
    </source>
</evidence>
<feature type="compositionally biased region" description="Acidic residues" evidence="6">
    <location>
        <begin position="238"/>
        <end position="249"/>
    </location>
</feature>
<reference evidence="8 9" key="1">
    <citation type="submission" date="2022-01" db="EMBL/GenBank/DDBJ databases">
        <title>A chromosome-scale genome assembly of the false clownfish, Amphiprion ocellaris.</title>
        <authorList>
            <person name="Ryu T."/>
        </authorList>
    </citation>
    <scope>NUCLEOTIDE SEQUENCE [LARGE SCALE GENOMIC DNA]</scope>
</reference>
<dbReference type="PROSITE" id="PS00028">
    <property type="entry name" value="ZINC_FINGER_C2H2_1"/>
    <property type="match status" value="8"/>
</dbReference>
<dbReference type="GO" id="GO:0008270">
    <property type="term" value="F:zinc ion binding"/>
    <property type="evidence" value="ECO:0007669"/>
    <property type="project" value="UniProtKB-KW"/>
</dbReference>
<dbReference type="InterPro" id="IPR013087">
    <property type="entry name" value="Znf_C2H2_type"/>
</dbReference>
<evidence type="ECO:0000256" key="5">
    <source>
        <dbReference type="PROSITE-ProRule" id="PRU00042"/>
    </source>
</evidence>
<dbReference type="FunFam" id="3.30.160.60:FF:000055">
    <property type="entry name" value="B-cell lymphoma/leukemia 11A isoform X1"/>
    <property type="match status" value="1"/>
</dbReference>
<feature type="domain" description="C2H2-type" evidence="7">
    <location>
        <begin position="454"/>
        <end position="481"/>
    </location>
</feature>
<evidence type="ECO:0000313" key="9">
    <source>
        <dbReference type="Proteomes" id="UP001501940"/>
    </source>
</evidence>
<dbReference type="PANTHER" id="PTHR14196:SF12">
    <property type="entry name" value="ZINC FINGER PROTEIN 208-LIKE"/>
    <property type="match status" value="1"/>
</dbReference>
<keyword evidence="4" id="KW-0862">Zinc</keyword>
<dbReference type="FunFam" id="3.30.160.60:FF:000176">
    <property type="entry name" value="zinc finger protein 70"/>
    <property type="match status" value="1"/>
</dbReference>
<evidence type="ECO:0000256" key="3">
    <source>
        <dbReference type="ARBA" id="ARBA00022771"/>
    </source>
</evidence>
<proteinExistence type="predicted"/>
<dbReference type="FunFam" id="3.30.160.60:FF:000733">
    <property type="entry name" value="Zinc finger protein 236 variant"/>
    <property type="match status" value="1"/>
</dbReference>
<evidence type="ECO:0000256" key="2">
    <source>
        <dbReference type="ARBA" id="ARBA00022737"/>
    </source>
</evidence>
<feature type="domain" description="C2H2-type" evidence="7">
    <location>
        <begin position="314"/>
        <end position="341"/>
    </location>
</feature>
<feature type="compositionally biased region" description="Basic and acidic residues" evidence="6">
    <location>
        <begin position="266"/>
        <end position="282"/>
    </location>
</feature>
<dbReference type="GO" id="GO:0005634">
    <property type="term" value="C:nucleus"/>
    <property type="evidence" value="ECO:0007669"/>
    <property type="project" value="TreeGrafter"/>
</dbReference>
<dbReference type="GeneTree" id="ENSGT01150000286952"/>
<feature type="domain" description="C2H2-type" evidence="7">
    <location>
        <begin position="426"/>
        <end position="453"/>
    </location>
</feature>
<dbReference type="Gene3D" id="3.30.160.60">
    <property type="entry name" value="Classic Zinc Finger"/>
    <property type="match status" value="8"/>
</dbReference>
<dbReference type="PANTHER" id="PTHR14196">
    <property type="entry name" value="ODD-SKIPPED - RELATED"/>
    <property type="match status" value="1"/>
</dbReference>
<dbReference type="GO" id="GO:0000977">
    <property type="term" value="F:RNA polymerase II transcription regulatory region sequence-specific DNA binding"/>
    <property type="evidence" value="ECO:0007669"/>
    <property type="project" value="TreeGrafter"/>
</dbReference>
<dbReference type="SUPFAM" id="SSF57667">
    <property type="entry name" value="beta-beta-alpha zinc fingers"/>
    <property type="match status" value="5"/>
</dbReference>
<dbReference type="AlphaFoldDB" id="A0AAQ5Z986"/>
<feature type="domain" description="C2H2-type" evidence="7">
    <location>
        <begin position="370"/>
        <end position="397"/>
    </location>
</feature>
<evidence type="ECO:0000256" key="1">
    <source>
        <dbReference type="ARBA" id="ARBA00022723"/>
    </source>
</evidence>
<feature type="region of interest" description="Disordered" evidence="6">
    <location>
        <begin position="185"/>
        <end position="218"/>
    </location>
</feature>
<sequence>MSAVRMSSVQKLRDVIRERLVAAAQQIFTDFENSVFLFEEELDRQRRLLDLPWRPPRSCQDPDCREEEVLAEQHLCNQERNSRLDQEDQEDPQLLQIKEEQEELCTSLDGPHLVRNQEAYTFMLFQCKSKCEEFSGEIFRIFEKTIVRYEEEIDRQRRLLDVIWKPEITSDTADLPQKHVCLEQQVSSHEKNSSLDEEEPEPLQMKEEQEEQEELCTSQQAEQLVLKQETDSFMVTTVDEESESGEADSEQLVSHSSPVAQIPGQEGRKPLDSESTRNTELKPKKRRDTNSSNNVSQPPMLERRCDADTGMKTLTCDFCGKAFKHKSNLKIHQRIHTGEKPFTCETCGKSFSQSNHLIVHMRIHTAEKPYSCNTCGKRFPDPSAFKRHTAIHTGEKLYTCSTCEVSFSYSQSLKVHMRTHTGEMPYLCNICGKRFSHLSALKAHTAAHTGEKLHSCPTCGKSFSQSGDLKVHVRIHTGDKPYSCETCGKRFSSTSAVKRHTTIHTGVKLFSCETCGKSFSQSGNLKVHLRIHADLHCVDGWNQHDGSGTKGGGTIHCRNT</sequence>
<evidence type="ECO:0000313" key="8">
    <source>
        <dbReference type="Ensembl" id="ENSAOCP00000061447.1"/>
    </source>
</evidence>
<dbReference type="PROSITE" id="PS50157">
    <property type="entry name" value="ZINC_FINGER_C2H2_2"/>
    <property type="match status" value="8"/>
</dbReference>
<dbReference type="Pfam" id="PF00096">
    <property type="entry name" value="zf-C2H2"/>
    <property type="match status" value="8"/>
</dbReference>
<dbReference type="FunFam" id="3.30.160.60:FF:002284">
    <property type="entry name" value="Zinc finger protein, putative"/>
    <property type="match status" value="1"/>
</dbReference>